<name>A0A285IFY0_9FIRM</name>
<gene>
    <name evidence="4" type="ORF">SAMN06265827_13947</name>
</gene>
<proteinExistence type="predicted"/>
<reference evidence="5" key="1">
    <citation type="submission" date="2017-09" db="EMBL/GenBank/DDBJ databases">
        <authorList>
            <person name="Varghese N."/>
            <person name="Submissions S."/>
        </authorList>
    </citation>
    <scope>NUCLEOTIDE SEQUENCE [LARGE SCALE GENOMIC DNA]</scope>
    <source>
        <strain evidence="5">MSL47</strain>
    </source>
</reference>
<dbReference type="InterPro" id="IPR051201">
    <property type="entry name" value="Chloro_Bact_Ser_Proteases"/>
</dbReference>
<keyword evidence="5" id="KW-1185">Reference proteome</keyword>
<accession>A0A285IFY0</accession>
<dbReference type="Pfam" id="PF13365">
    <property type="entry name" value="Trypsin_2"/>
    <property type="match status" value="1"/>
</dbReference>
<dbReference type="EMBL" id="OBDZ01000039">
    <property type="protein sequence ID" value="SNY45851.1"/>
    <property type="molecule type" value="Genomic_DNA"/>
</dbReference>
<evidence type="ECO:0000313" key="5">
    <source>
        <dbReference type="Proteomes" id="UP000219573"/>
    </source>
</evidence>
<dbReference type="GO" id="GO:0006508">
    <property type="term" value="P:proteolysis"/>
    <property type="evidence" value="ECO:0007669"/>
    <property type="project" value="UniProtKB-KW"/>
</dbReference>
<dbReference type="AlphaFoldDB" id="A0A285IFY0"/>
<dbReference type="PRINTS" id="PR00834">
    <property type="entry name" value="PROTEASES2C"/>
</dbReference>
<keyword evidence="1 4" id="KW-0645">Protease</keyword>
<dbReference type="SUPFAM" id="SSF50156">
    <property type="entry name" value="PDZ domain-like"/>
    <property type="match status" value="1"/>
</dbReference>
<dbReference type="SUPFAM" id="SSF50494">
    <property type="entry name" value="Trypsin-like serine proteases"/>
    <property type="match status" value="1"/>
</dbReference>
<dbReference type="PANTHER" id="PTHR43343:SF3">
    <property type="entry name" value="PROTEASE DO-LIKE 8, CHLOROPLASTIC"/>
    <property type="match status" value="1"/>
</dbReference>
<dbReference type="InterPro" id="IPR009003">
    <property type="entry name" value="Peptidase_S1_PA"/>
</dbReference>
<dbReference type="InterPro" id="IPR001940">
    <property type="entry name" value="Peptidase_S1C"/>
</dbReference>
<feature type="domain" description="PDZ" evidence="3">
    <location>
        <begin position="261"/>
        <end position="352"/>
    </location>
</feature>
<evidence type="ECO:0000256" key="2">
    <source>
        <dbReference type="ARBA" id="ARBA00022801"/>
    </source>
</evidence>
<dbReference type="InterPro" id="IPR001478">
    <property type="entry name" value="PDZ"/>
</dbReference>
<organism evidence="4 5">
    <name type="scientific">Orenia metallireducens</name>
    <dbReference type="NCBI Taxonomy" id="1413210"/>
    <lineage>
        <taxon>Bacteria</taxon>
        <taxon>Bacillati</taxon>
        <taxon>Bacillota</taxon>
        <taxon>Clostridia</taxon>
        <taxon>Halanaerobiales</taxon>
        <taxon>Halobacteroidaceae</taxon>
        <taxon>Orenia</taxon>
    </lineage>
</organism>
<dbReference type="RefSeq" id="WP_243832509.1">
    <property type="nucleotide sequence ID" value="NZ_OBDZ01000039.1"/>
</dbReference>
<dbReference type="SMART" id="SM00228">
    <property type="entry name" value="PDZ"/>
    <property type="match status" value="1"/>
</dbReference>
<evidence type="ECO:0000259" key="3">
    <source>
        <dbReference type="PROSITE" id="PS50106"/>
    </source>
</evidence>
<dbReference type="Pfam" id="PF13180">
    <property type="entry name" value="PDZ_2"/>
    <property type="match status" value="1"/>
</dbReference>
<dbReference type="Gene3D" id="2.30.42.10">
    <property type="match status" value="1"/>
</dbReference>
<dbReference type="InterPro" id="IPR036034">
    <property type="entry name" value="PDZ_sf"/>
</dbReference>
<sequence>MIMRRRGKVLTYALILILGFLIGNSLLSQSSVEATWNSKETQKEVIEELVIPKEEAIKRVVKEVGPSVVSIVTKEITEVEEHRYYPFPKERKGLGSGFIFDKKGYILTNNHVIDNADEIKVLLSDGRKVEARLIGRDPRNDLAVIKVDAKDLPVAKLGDSNQLKAGQLAIAIGSPFDVEFSNTVTTGVVSALNRTINLGNNSGLLEGLIQTDASINPGNSGGPLLNSQGEVIGINTAIINDAQGIGFSIPINKAKEITEDLIKYGKVKRPWLGIYGTELNKELVNYYNLPVENGVIIARVIIDSPAEKAGLSNNDIIIEANHQKIKEMSDLSRIIKKVGIGNELKLLVMKGNSGELKPITIILKELPTNFK</sequence>
<dbReference type="PANTHER" id="PTHR43343">
    <property type="entry name" value="PEPTIDASE S12"/>
    <property type="match status" value="1"/>
</dbReference>
<evidence type="ECO:0000256" key="1">
    <source>
        <dbReference type="ARBA" id="ARBA00022670"/>
    </source>
</evidence>
<evidence type="ECO:0000313" key="4">
    <source>
        <dbReference type="EMBL" id="SNY45851.1"/>
    </source>
</evidence>
<dbReference type="Proteomes" id="UP000219573">
    <property type="component" value="Unassembled WGS sequence"/>
</dbReference>
<protein>
    <submittedName>
        <fullName evidence="4">Serine protease, S1-C subfamily, contains C-terminal PDZ domain</fullName>
    </submittedName>
</protein>
<dbReference type="PROSITE" id="PS50106">
    <property type="entry name" value="PDZ"/>
    <property type="match status" value="1"/>
</dbReference>
<keyword evidence="2" id="KW-0378">Hydrolase</keyword>
<dbReference type="GO" id="GO:0004252">
    <property type="term" value="F:serine-type endopeptidase activity"/>
    <property type="evidence" value="ECO:0007669"/>
    <property type="project" value="InterPro"/>
</dbReference>
<dbReference type="Gene3D" id="2.40.10.120">
    <property type="match status" value="1"/>
</dbReference>